<dbReference type="Pfam" id="PF00652">
    <property type="entry name" value="Ricin_B_lectin"/>
    <property type="match status" value="1"/>
</dbReference>
<reference evidence="5" key="1">
    <citation type="journal article" date="2019" name="Int. J. Syst. Evol. Microbiol.">
        <title>The Global Catalogue of Microorganisms (GCM) 10K type strain sequencing project: providing services to taxonomists for standard genome sequencing and annotation.</title>
        <authorList>
            <consortium name="The Broad Institute Genomics Platform"/>
            <consortium name="The Broad Institute Genome Sequencing Center for Infectious Disease"/>
            <person name="Wu L."/>
            <person name="Ma J."/>
        </authorList>
    </citation>
    <scope>NUCLEOTIDE SEQUENCE [LARGE SCALE GENOMIC DNA]</scope>
    <source>
        <strain evidence="5">JCM 16601</strain>
    </source>
</reference>
<evidence type="ECO:0000256" key="2">
    <source>
        <dbReference type="ARBA" id="ARBA00023239"/>
    </source>
</evidence>
<dbReference type="SMART" id="SM00458">
    <property type="entry name" value="RICIN"/>
    <property type="match status" value="1"/>
</dbReference>
<sequence>MLHSQADFIRMQTMVSAATDPWLSGWNKLTANSHSASTYSMQGPVDTVYRGSGSPQNYSKLYNDIAAAYQNALRWKINGDVACGNKAVAIMNAWSSTLKAIGGSADRWLAAGIYGYEFANAAEIMRDYSGWSATDLTNFKNMMLNVFYPMNHDFLVNHNGACITNYWANWDLCSMASILSIGILCDDTNKFNEAITYFKTGAGNGSIDHAVPFLYNSGQLGQGQESGRDQGHQCLDISLLGAFCQMAYNQGQDLFAYENNKALAVSEYTASYNLGNEVPFTTYNWANGQNCTAQTQTVIAAGGRGDIRPSWELIYNYQLSHGITGTTYSGQYATNVRPEGGGGDYGPNSGGYDQLGFGTLTYSIGAQPVANGTYKLINRASGKYLDNLGATTNGANVAQWASSGSNNQKWVLTYSGGYYKLACVTGSKCLDSYDHTADGSTVAQWASGSSTNQQWTIIPVGSYYKIVNRTNGKCLDSGGGTTDGAIMQFWPSGSSNNQQWTIAP</sequence>
<evidence type="ECO:0000259" key="3">
    <source>
        <dbReference type="SMART" id="SM00458"/>
    </source>
</evidence>
<dbReference type="SUPFAM" id="SSF48230">
    <property type="entry name" value="Chondroitin AC/alginate lyase"/>
    <property type="match status" value="1"/>
</dbReference>
<evidence type="ECO:0000313" key="5">
    <source>
        <dbReference type="Proteomes" id="UP001500742"/>
    </source>
</evidence>
<name>A0ABP7PAI3_9SPHI</name>
<keyword evidence="2" id="KW-0456">Lyase</keyword>
<dbReference type="InterPro" id="IPR008929">
    <property type="entry name" value="Chondroitin_lyas"/>
</dbReference>
<accession>A0ABP7PAI3</accession>
<dbReference type="PROSITE" id="PS50231">
    <property type="entry name" value="RICIN_B_LECTIN"/>
    <property type="match status" value="1"/>
</dbReference>
<evidence type="ECO:0000256" key="1">
    <source>
        <dbReference type="ARBA" id="ARBA00022729"/>
    </source>
</evidence>
<dbReference type="Gene3D" id="1.50.10.100">
    <property type="entry name" value="Chondroitin AC/alginate lyase"/>
    <property type="match status" value="1"/>
</dbReference>
<evidence type="ECO:0000313" key="4">
    <source>
        <dbReference type="EMBL" id="GAA3962417.1"/>
    </source>
</evidence>
<dbReference type="Pfam" id="PF05426">
    <property type="entry name" value="Alginate_lyase"/>
    <property type="match status" value="1"/>
</dbReference>
<gene>
    <name evidence="4" type="ORF">GCM10022210_07880</name>
</gene>
<dbReference type="Gene3D" id="2.80.10.50">
    <property type="match status" value="2"/>
</dbReference>
<dbReference type="InterPro" id="IPR000772">
    <property type="entry name" value="Ricin_B_lectin"/>
</dbReference>
<feature type="domain" description="Ricin B lectin" evidence="3">
    <location>
        <begin position="371"/>
        <end position="503"/>
    </location>
</feature>
<comment type="caution">
    <text evidence="4">The sequence shown here is derived from an EMBL/GenBank/DDBJ whole genome shotgun (WGS) entry which is preliminary data.</text>
</comment>
<protein>
    <recommendedName>
        <fullName evidence="3">Ricin B lectin domain-containing protein</fullName>
    </recommendedName>
</protein>
<proteinExistence type="predicted"/>
<dbReference type="EMBL" id="BAAAZC010000006">
    <property type="protein sequence ID" value="GAA3962417.1"/>
    <property type="molecule type" value="Genomic_DNA"/>
</dbReference>
<dbReference type="Proteomes" id="UP001500742">
    <property type="component" value="Unassembled WGS sequence"/>
</dbReference>
<keyword evidence="5" id="KW-1185">Reference proteome</keyword>
<keyword evidence="1" id="KW-0732">Signal</keyword>
<dbReference type="SUPFAM" id="SSF50370">
    <property type="entry name" value="Ricin B-like lectins"/>
    <property type="match status" value="1"/>
</dbReference>
<organism evidence="4 5">
    <name type="scientific">Mucilaginibacter dorajii</name>
    <dbReference type="NCBI Taxonomy" id="692994"/>
    <lineage>
        <taxon>Bacteria</taxon>
        <taxon>Pseudomonadati</taxon>
        <taxon>Bacteroidota</taxon>
        <taxon>Sphingobacteriia</taxon>
        <taxon>Sphingobacteriales</taxon>
        <taxon>Sphingobacteriaceae</taxon>
        <taxon>Mucilaginibacter</taxon>
    </lineage>
</organism>
<dbReference type="InterPro" id="IPR008397">
    <property type="entry name" value="Alginate_lyase_dom"/>
</dbReference>
<dbReference type="InterPro" id="IPR035992">
    <property type="entry name" value="Ricin_B-like_lectins"/>
</dbReference>